<accession>A0AC34Q735</accession>
<dbReference type="Proteomes" id="UP000887576">
    <property type="component" value="Unplaced"/>
</dbReference>
<evidence type="ECO:0000313" key="2">
    <source>
        <dbReference type="WBParaSite" id="JU765_v2.g13491.t1"/>
    </source>
</evidence>
<dbReference type="WBParaSite" id="JU765_v2.g13491.t1">
    <property type="protein sequence ID" value="JU765_v2.g13491.t1"/>
    <property type="gene ID" value="JU765_v2.g13491"/>
</dbReference>
<reference evidence="2" key="1">
    <citation type="submission" date="2022-11" db="UniProtKB">
        <authorList>
            <consortium name="WormBaseParasite"/>
        </authorList>
    </citation>
    <scope>IDENTIFICATION</scope>
</reference>
<protein>
    <submittedName>
        <fullName evidence="2">Uncharacterized protein</fullName>
    </submittedName>
</protein>
<name>A0AC34Q735_9BILA</name>
<sequence>FRSPKPPINDDEVYGTIDNTDDSKPNVSGTFFNGNVNVLNQNDNTKKKTFGFNFGKNKNVQVPNRELPRIPKKAFNRNNIPSIDDAVNPTYESIDAENDSMTDPFYSRVDDNPNRSNGFTSYRNKNPTRAVKREEPLYTSASQIYSGGSEDPYSSIVSDLPGPSTSRRQQNDDDGSSSYYASGYAKIKDPVPSSSLRKAVDIDQLYAKINRPSIRKATNQVGAIKDVQQPNSNAFGRRPMTVSFAQDQLNESGSGSIVSGTSTNPSYRYLTVRETVDVVRERIRQRQANLNENDLTEPVREHYYSTIANEYESVGGSLNGSIYGGTIPIVNAANRTISPLTLNVARLSGIYEDTPPRPPTSPIPNRLINESLTSTTTIQRPTDLMSTSLTTRSYITPTMIENRSTSNPNLSRPIILNRLSPINLPNLWQSNNLYPRGQPRIIPSITTINNLTKTQEI</sequence>
<proteinExistence type="predicted"/>
<organism evidence="1 2">
    <name type="scientific">Panagrolaimus sp. JU765</name>
    <dbReference type="NCBI Taxonomy" id="591449"/>
    <lineage>
        <taxon>Eukaryota</taxon>
        <taxon>Metazoa</taxon>
        <taxon>Ecdysozoa</taxon>
        <taxon>Nematoda</taxon>
        <taxon>Chromadorea</taxon>
        <taxon>Rhabditida</taxon>
        <taxon>Tylenchina</taxon>
        <taxon>Panagrolaimomorpha</taxon>
        <taxon>Panagrolaimoidea</taxon>
        <taxon>Panagrolaimidae</taxon>
        <taxon>Panagrolaimus</taxon>
    </lineage>
</organism>
<evidence type="ECO:0000313" key="1">
    <source>
        <dbReference type="Proteomes" id="UP000887576"/>
    </source>
</evidence>